<evidence type="ECO:0000256" key="1">
    <source>
        <dbReference type="ARBA" id="ARBA00004613"/>
    </source>
</evidence>
<evidence type="ECO:0000256" key="6">
    <source>
        <dbReference type="SAM" id="SignalP"/>
    </source>
</evidence>
<keyword evidence="4" id="KW-0479">Metal-binding</keyword>
<reference evidence="9" key="1">
    <citation type="submission" date="2016-11" db="UniProtKB">
        <authorList>
            <consortium name="WormBaseParasite"/>
        </authorList>
    </citation>
    <scope>IDENTIFICATION</scope>
</reference>
<dbReference type="SUPFAM" id="SSF50242">
    <property type="entry name" value="TIMP-like"/>
    <property type="match status" value="1"/>
</dbReference>
<evidence type="ECO:0000256" key="2">
    <source>
        <dbReference type="ARBA" id="ARBA00022525"/>
    </source>
</evidence>
<keyword evidence="3 5" id="KW-1015">Disulfide bond</keyword>
<keyword evidence="8" id="KW-1185">Reference proteome</keyword>
<dbReference type="GO" id="GO:0005615">
    <property type="term" value="C:extracellular space"/>
    <property type="evidence" value="ECO:0007669"/>
    <property type="project" value="TreeGrafter"/>
</dbReference>
<dbReference type="InterPro" id="IPR001820">
    <property type="entry name" value="TIMP"/>
</dbReference>
<dbReference type="WBParaSite" id="MhA1_Contig1429.frz3.gene3">
    <property type="protein sequence ID" value="MhA1_Contig1429.frz3.gene3"/>
    <property type="gene ID" value="MhA1_Contig1429.frz3.gene3"/>
</dbReference>
<sequence length="151" mass="17210">MKIIIFCVFVFLILIEQLINLVIACKCSEVTKYCDTAWVAHVLTVNKEEVNIDTSPQPRYEVKILKSYRTSGEESCGNKNENDFITTSPINTDCDVTLVNGTEYLIGGMYSEGDKYINKCDSIIKKWNEITEELKKGLENGNMDCKKFKND</sequence>
<evidence type="ECO:0000313" key="8">
    <source>
        <dbReference type="Proteomes" id="UP000095281"/>
    </source>
</evidence>
<dbReference type="InterPro" id="IPR001134">
    <property type="entry name" value="Netrin_domain"/>
</dbReference>
<dbReference type="InterPro" id="IPR008993">
    <property type="entry name" value="TIMP-like_OB-fold"/>
</dbReference>
<evidence type="ECO:0000259" key="7">
    <source>
        <dbReference type="PROSITE" id="PS50189"/>
    </source>
</evidence>
<dbReference type="SMART" id="SM00206">
    <property type="entry name" value="NTR"/>
    <property type="match status" value="1"/>
</dbReference>
<feature type="disulfide bond" evidence="5">
    <location>
        <begin position="25"/>
        <end position="94"/>
    </location>
</feature>
<keyword evidence="2" id="KW-0964">Secreted</keyword>
<evidence type="ECO:0000256" key="4">
    <source>
        <dbReference type="PIRSR" id="PIRSR601820-1"/>
    </source>
</evidence>
<dbReference type="Proteomes" id="UP000095281">
    <property type="component" value="Unplaced"/>
</dbReference>
<name>A0A1I8B6A4_MELHA</name>
<evidence type="ECO:0000256" key="3">
    <source>
        <dbReference type="ARBA" id="ARBA00023157"/>
    </source>
</evidence>
<keyword evidence="6" id="KW-0732">Signal</keyword>
<dbReference type="AlphaFoldDB" id="A0A1I8B6A4"/>
<protein>
    <submittedName>
        <fullName evidence="9">NTR domain-containing protein</fullName>
    </submittedName>
</protein>
<feature type="chain" id="PRO_5009315494" evidence="6">
    <location>
        <begin position="25"/>
        <end position="151"/>
    </location>
</feature>
<comment type="subcellular location">
    <subcellularLocation>
        <location evidence="1">Secreted</location>
    </subcellularLocation>
</comment>
<feature type="disulfide bond" evidence="5">
    <location>
        <begin position="27"/>
        <end position="120"/>
    </location>
</feature>
<feature type="binding site" evidence="4">
    <location>
        <position position="25"/>
    </location>
    <ligand>
        <name>Zn(2+)</name>
        <dbReference type="ChEBI" id="CHEBI:29105"/>
        <note>ligand shared with metalloproteinase partner</note>
    </ligand>
</feature>
<organism evidence="8 9">
    <name type="scientific">Meloidogyne hapla</name>
    <name type="common">Root-knot nematode worm</name>
    <dbReference type="NCBI Taxonomy" id="6305"/>
    <lineage>
        <taxon>Eukaryota</taxon>
        <taxon>Metazoa</taxon>
        <taxon>Ecdysozoa</taxon>
        <taxon>Nematoda</taxon>
        <taxon>Chromadorea</taxon>
        <taxon>Rhabditida</taxon>
        <taxon>Tylenchina</taxon>
        <taxon>Tylenchomorpha</taxon>
        <taxon>Tylenchoidea</taxon>
        <taxon>Meloidogynidae</taxon>
        <taxon>Meloidogyninae</taxon>
        <taxon>Meloidogyne</taxon>
    </lineage>
</organism>
<feature type="signal peptide" evidence="6">
    <location>
        <begin position="1"/>
        <end position="24"/>
    </location>
</feature>
<dbReference type="PANTHER" id="PTHR11844">
    <property type="entry name" value="METALLOPROTEASE INHIBITOR"/>
    <property type="match status" value="1"/>
</dbReference>
<evidence type="ECO:0000313" key="9">
    <source>
        <dbReference type="WBParaSite" id="MhA1_Contig1429.frz3.gene3"/>
    </source>
</evidence>
<dbReference type="Pfam" id="PF00965">
    <property type="entry name" value="TIMP"/>
    <property type="match status" value="1"/>
</dbReference>
<dbReference type="GO" id="GO:0002020">
    <property type="term" value="F:protease binding"/>
    <property type="evidence" value="ECO:0007669"/>
    <property type="project" value="TreeGrafter"/>
</dbReference>
<dbReference type="GO" id="GO:0051045">
    <property type="term" value="P:negative regulation of membrane protein ectodomain proteolysis"/>
    <property type="evidence" value="ECO:0007669"/>
    <property type="project" value="TreeGrafter"/>
</dbReference>
<dbReference type="GO" id="GO:0031012">
    <property type="term" value="C:extracellular matrix"/>
    <property type="evidence" value="ECO:0007669"/>
    <property type="project" value="TreeGrafter"/>
</dbReference>
<dbReference type="PANTHER" id="PTHR11844:SF25">
    <property type="entry name" value="NTR DOMAIN-CONTAINING PROTEIN"/>
    <property type="match status" value="1"/>
</dbReference>
<accession>A0A1I8B6A4</accession>
<keyword evidence="4" id="KW-0862">Zinc</keyword>
<feature type="domain" description="NTR" evidence="7">
    <location>
        <begin position="21"/>
        <end position="145"/>
    </location>
</feature>
<evidence type="ECO:0000256" key="5">
    <source>
        <dbReference type="PIRSR" id="PIRSR601820-3"/>
    </source>
</evidence>
<dbReference type="Gene3D" id="2.40.50.120">
    <property type="match status" value="1"/>
</dbReference>
<proteinExistence type="predicted"/>
<dbReference type="PROSITE" id="PS50189">
    <property type="entry name" value="NTR"/>
    <property type="match status" value="1"/>
</dbReference>
<dbReference type="GO" id="GO:0008191">
    <property type="term" value="F:metalloendopeptidase inhibitor activity"/>
    <property type="evidence" value="ECO:0007669"/>
    <property type="project" value="InterPro"/>
</dbReference>
<dbReference type="GO" id="GO:0046872">
    <property type="term" value="F:metal ion binding"/>
    <property type="evidence" value="ECO:0007669"/>
    <property type="project" value="UniProtKB-KW"/>
</dbReference>